<feature type="region of interest" description="Disordered" evidence="1">
    <location>
        <begin position="304"/>
        <end position="344"/>
    </location>
</feature>
<comment type="caution">
    <text evidence="4">The sequence shown here is derived from an EMBL/GenBank/DDBJ whole genome shotgun (WGS) entry which is preliminary data.</text>
</comment>
<dbReference type="PANTHER" id="PTHR38463">
    <property type="entry name" value="STRESS RESPONSE PROTEIN YSNF"/>
    <property type="match status" value="1"/>
</dbReference>
<dbReference type="Pfam" id="PF05239">
    <property type="entry name" value="PRC"/>
    <property type="match status" value="1"/>
</dbReference>
<feature type="compositionally biased region" description="Low complexity" evidence="1">
    <location>
        <begin position="183"/>
        <end position="203"/>
    </location>
</feature>
<evidence type="ECO:0000259" key="3">
    <source>
        <dbReference type="Pfam" id="PF09557"/>
    </source>
</evidence>
<feature type="domain" description="DUF2382" evidence="3">
    <location>
        <begin position="215"/>
        <end position="327"/>
    </location>
</feature>
<dbReference type="Proteomes" id="UP000276232">
    <property type="component" value="Unassembled WGS sequence"/>
</dbReference>
<sequence length="344" mass="35118">MPTITADQISALYDATVVSSTDGKIGSVGNVYLDDDTQAPSWVTVKTGLFGTSESFVPLADATLEGDEIRVSYSKDQVKDAPRLDTDAELSPEEEERLYSHYGVGGASGVQGGSDGGGLLTSGHTAQTTTTAGSAGSGTGESVGSTGDFSGTGGYSSGENGGGVGTGTGTTGAATGGTAAGVGTAAAAGTSGTTGEAGTAGTGHDTSGPNTDDAMTRSEEHASFGTQTRESGRARLRKHVVTERVTQDVPVSHEEVVVEREPITDANRGDAYSGGDLTEEEHEVTLHEERPVVEKDVEAVERVRLGTETVTDTERVSTDVRREEIEVDGDTTTGTTGTTGTDRR</sequence>
<feature type="compositionally biased region" description="Gly residues" evidence="1">
    <location>
        <begin position="106"/>
        <end position="120"/>
    </location>
</feature>
<feature type="compositionally biased region" description="Low complexity" evidence="1">
    <location>
        <begin position="121"/>
        <end position="134"/>
    </location>
</feature>
<dbReference type="Pfam" id="PF09557">
    <property type="entry name" value="DUF2382"/>
    <property type="match status" value="1"/>
</dbReference>
<dbReference type="InterPro" id="IPR011033">
    <property type="entry name" value="PRC_barrel-like_sf"/>
</dbReference>
<feature type="compositionally biased region" description="Low complexity" evidence="1">
    <location>
        <begin position="330"/>
        <end position="344"/>
    </location>
</feature>
<accession>A0A3N1GA27</accession>
<organism evidence="4 5">
    <name type="scientific">Pseudokineococcus lusitanus</name>
    <dbReference type="NCBI Taxonomy" id="763993"/>
    <lineage>
        <taxon>Bacteria</taxon>
        <taxon>Bacillati</taxon>
        <taxon>Actinomycetota</taxon>
        <taxon>Actinomycetes</taxon>
        <taxon>Kineosporiales</taxon>
        <taxon>Kineosporiaceae</taxon>
        <taxon>Pseudokineococcus</taxon>
    </lineage>
</organism>
<dbReference type="GO" id="GO:0030077">
    <property type="term" value="C:plasma membrane light-harvesting complex"/>
    <property type="evidence" value="ECO:0007669"/>
    <property type="project" value="InterPro"/>
</dbReference>
<dbReference type="EMBL" id="RJKN01000008">
    <property type="protein sequence ID" value="ROP27074.1"/>
    <property type="molecule type" value="Genomic_DNA"/>
</dbReference>
<evidence type="ECO:0000256" key="1">
    <source>
        <dbReference type="SAM" id="MobiDB-lite"/>
    </source>
</evidence>
<feature type="region of interest" description="Disordered" evidence="1">
    <location>
        <begin position="106"/>
        <end position="169"/>
    </location>
</feature>
<dbReference type="InParanoid" id="A0A3N1GA27"/>
<dbReference type="RefSeq" id="WP_199720298.1">
    <property type="nucleotide sequence ID" value="NZ_RJKN01000008.1"/>
</dbReference>
<gene>
    <name evidence="4" type="ORF">EDC03_3002</name>
</gene>
<name>A0A3N1GA27_9ACTN</name>
<feature type="domain" description="PRC-barrel" evidence="2">
    <location>
        <begin position="9"/>
        <end position="77"/>
    </location>
</feature>
<protein>
    <submittedName>
        <fullName evidence="4">Uncharacterized protein (TIGR02271 family)</fullName>
    </submittedName>
</protein>
<evidence type="ECO:0000313" key="4">
    <source>
        <dbReference type="EMBL" id="ROP27074.1"/>
    </source>
</evidence>
<evidence type="ECO:0000259" key="2">
    <source>
        <dbReference type="Pfam" id="PF05239"/>
    </source>
</evidence>
<feature type="compositionally biased region" description="Gly residues" evidence="1">
    <location>
        <begin position="150"/>
        <end position="169"/>
    </location>
</feature>
<feature type="region of interest" description="Disordered" evidence="1">
    <location>
        <begin position="183"/>
        <end position="233"/>
    </location>
</feature>
<dbReference type="AlphaFoldDB" id="A0A3N1GA27"/>
<dbReference type="InterPro" id="IPR027275">
    <property type="entry name" value="PRC-brl_dom"/>
</dbReference>
<proteinExistence type="predicted"/>
<dbReference type="Gene3D" id="3.90.50.10">
    <property type="entry name" value="Photosynthetic Reaction Center, subunit H, domain 2"/>
    <property type="match status" value="1"/>
</dbReference>
<keyword evidence="5" id="KW-1185">Reference proteome</keyword>
<dbReference type="InterPro" id="IPR019060">
    <property type="entry name" value="DUF2382"/>
</dbReference>
<reference evidence="4 5" key="1">
    <citation type="journal article" date="2015" name="Stand. Genomic Sci.">
        <title>Genomic Encyclopedia of Bacterial and Archaeal Type Strains, Phase III: the genomes of soil and plant-associated and newly described type strains.</title>
        <authorList>
            <person name="Whitman W.B."/>
            <person name="Woyke T."/>
            <person name="Klenk H.P."/>
            <person name="Zhou Y."/>
            <person name="Lilburn T.G."/>
            <person name="Beck B.J."/>
            <person name="De Vos P."/>
            <person name="Vandamme P."/>
            <person name="Eisen J.A."/>
            <person name="Garrity G."/>
            <person name="Hugenholtz P."/>
            <person name="Kyrpides N.C."/>
        </authorList>
    </citation>
    <scope>NUCLEOTIDE SEQUENCE [LARGE SCALE GENOMIC DNA]</scope>
    <source>
        <strain evidence="4 5">CECT 7306</strain>
    </source>
</reference>
<dbReference type="InterPro" id="IPR014747">
    <property type="entry name" value="Bac_photo_RC_H_C"/>
</dbReference>
<dbReference type="GO" id="GO:0019684">
    <property type="term" value="P:photosynthesis, light reaction"/>
    <property type="evidence" value="ECO:0007669"/>
    <property type="project" value="InterPro"/>
</dbReference>
<dbReference type="InterPro" id="IPR052967">
    <property type="entry name" value="Stress_Response_Assoc"/>
</dbReference>
<dbReference type="PANTHER" id="PTHR38463:SF1">
    <property type="entry name" value="STRESS RESPONSE PROTEIN YSNF"/>
    <property type="match status" value="1"/>
</dbReference>
<dbReference type="SUPFAM" id="SSF50346">
    <property type="entry name" value="PRC-barrel domain"/>
    <property type="match status" value="1"/>
</dbReference>
<feature type="compositionally biased region" description="Basic and acidic residues" evidence="1">
    <location>
        <begin position="312"/>
        <end position="324"/>
    </location>
</feature>
<evidence type="ECO:0000313" key="5">
    <source>
        <dbReference type="Proteomes" id="UP000276232"/>
    </source>
</evidence>